<comment type="subcellular location">
    <subcellularLocation>
        <location evidence="2">Cell membrane</location>
    </subcellularLocation>
    <subcellularLocation>
        <location evidence="1">Endomembrane system</location>
        <topology evidence="1">Multi-pass membrane protein</topology>
    </subcellularLocation>
</comment>
<dbReference type="Proteomes" id="UP000834106">
    <property type="component" value="Chromosome 12"/>
</dbReference>
<keyword evidence="5" id="KW-1003">Cell membrane</keyword>
<evidence type="ECO:0000313" key="12">
    <source>
        <dbReference type="Proteomes" id="UP000834106"/>
    </source>
</evidence>
<evidence type="ECO:0000256" key="2">
    <source>
        <dbReference type="ARBA" id="ARBA00004236"/>
    </source>
</evidence>
<protein>
    <submittedName>
        <fullName evidence="11">Uncharacterized protein</fullName>
    </submittedName>
</protein>
<evidence type="ECO:0000256" key="9">
    <source>
        <dbReference type="ARBA" id="ARBA00023136"/>
    </source>
</evidence>
<dbReference type="InterPro" id="IPR038665">
    <property type="entry name" value="Voltage-dep_anion_channel_sf"/>
</dbReference>
<accession>A0AAD1ZPW3</accession>
<keyword evidence="12" id="KW-1185">Reference proteome</keyword>
<feature type="transmembrane region" description="Helical" evidence="10">
    <location>
        <begin position="375"/>
        <end position="397"/>
    </location>
</feature>
<evidence type="ECO:0000256" key="3">
    <source>
        <dbReference type="ARBA" id="ARBA00007808"/>
    </source>
</evidence>
<dbReference type="PANTHER" id="PTHR31269:SF2">
    <property type="entry name" value="S-TYPE ANION CHANNEL SLAH3"/>
    <property type="match status" value="1"/>
</dbReference>
<dbReference type="EMBL" id="OU503047">
    <property type="protein sequence ID" value="CAI9771951.1"/>
    <property type="molecule type" value="Genomic_DNA"/>
</dbReference>
<dbReference type="GO" id="GO:0005886">
    <property type="term" value="C:plasma membrane"/>
    <property type="evidence" value="ECO:0007669"/>
    <property type="project" value="UniProtKB-SubCell"/>
</dbReference>
<feature type="transmembrane region" description="Helical" evidence="10">
    <location>
        <begin position="80"/>
        <end position="105"/>
    </location>
</feature>
<dbReference type="GO" id="GO:0006873">
    <property type="term" value="P:intracellular monoatomic ion homeostasis"/>
    <property type="evidence" value="ECO:0007669"/>
    <property type="project" value="InterPro"/>
</dbReference>
<feature type="transmembrane region" description="Helical" evidence="10">
    <location>
        <begin position="49"/>
        <end position="68"/>
    </location>
</feature>
<comment type="similarity">
    <text evidence="3">Belongs to the SLAC1 S-type anion channel family.</text>
</comment>
<keyword evidence="9 10" id="KW-0472">Membrane</keyword>
<feature type="transmembrane region" description="Helical" evidence="10">
    <location>
        <begin position="442"/>
        <end position="467"/>
    </location>
</feature>
<keyword evidence="8" id="KW-0406">Ion transport</keyword>
<keyword evidence="7 10" id="KW-1133">Transmembrane helix</keyword>
<reference evidence="11" key="1">
    <citation type="submission" date="2023-05" db="EMBL/GenBank/DDBJ databases">
        <authorList>
            <person name="Huff M."/>
        </authorList>
    </citation>
    <scope>NUCLEOTIDE SEQUENCE</scope>
</reference>
<evidence type="ECO:0000256" key="6">
    <source>
        <dbReference type="ARBA" id="ARBA00022692"/>
    </source>
</evidence>
<evidence type="ECO:0000256" key="5">
    <source>
        <dbReference type="ARBA" id="ARBA00022475"/>
    </source>
</evidence>
<gene>
    <name evidence="11" type="ORF">FPE_LOCUS19381</name>
</gene>
<evidence type="ECO:0000256" key="7">
    <source>
        <dbReference type="ARBA" id="ARBA00022989"/>
    </source>
</evidence>
<organism evidence="11 12">
    <name type="scientific">Fraxinus pennsylvanica</name>
    <dbReference type="NCBI Taxonomy" id="56036"/>
    <lineage>
        <taxon>Eukaryota</taxon>
        <taxon>Viridiplantae</taxon>
        <taxon>Streptophyta</taxon>
        <taxon>Embryophyta</taxon>
        <taxon>Tracheophyta</taxon>
        <taxon>Spermatophyta</taxon>
        <taxon>Magnoliopsida</taxon>
        <taxon>eudicotyledons</taxon>
        <taxon>Gunneridae</taxon>
        <taxon>Pentapetalae</taxon>
        <taxon>asterids</taxon>
        <taxon>lamiids</taxon>
        <taxon>Lamiales</taxon>
        <taxon>Oleaceae</taxon>
        <taxon>Oleeae</taxon>
        <taxon>Fraxinus</taxon>
    </lineage>
</organism>
<evidence type="ECO:0000256" key="1">
    <source>
        <dbReference type="ARBA" id="ARBA00004127"/>
    </source>
</evidence>
<proteinExistence type="inferred from homology"/>
<dbReference type="PANTHER" id="PTHR31269">
    <property type="entry name" value="S-TYPE ANION CHANNEL SLAH3"/>
    <property type="match status" value="1"/>
</dbReference>
<keyword evidence="6 10" id="KW-0812">Transmembrane</keyword>
<keyword evidence="4" id="KW-0813">Transport</keyword>
<dbReference type="InterPro" id="IPR030183">
    <property type="entry name" value="SLAC/SLAH"/>
</dbReference>
<evidence type="ECO:0000256" key="8">
    <source>
        <dbReference type="ARBA" id="ARBA00023065"/>
    </source>
</evidence>
<dbReference type="AlphaFoldDB" id="A0AAD1ZPW3"/>
<evidence type="ECO:0000313" key="11">
    <source>
        <dbReference type="EMBL" id="CAI9771951.1"/>
    </source>
</evidence>
<dbReference type="Gene3D" id="1.50.10.150">
    <property type="entry name" value="Voltage-dependent anion channel"/>
    <property type="match status" value="2"/>
</dbReference>
<evidence type="ECO:0000256" key="10">
    <source>
        <dbReference type="SAM" id="Phobius"/>
    </source>
</evidence>
<dbReference type="GO" id="GO:0012505">
    <property type="term" value="C:endomembrane system"/>
    <property type="evidence" value="ECO:0007669"/>
    <property type="project" value="UniProtKB-SubCell"/>
</dbReference>
<dbReference type="GO" id="GO:0008308">
    <property type="term" value="F:voltage-gated monoatomic anion channel activity"/>
    <property type="evidence" value="ECO:0007669"/>
    <property type="project" value="InterPro"/>
</dbReference>
<name>A0AAD1ZPW3_9LAMI</name>
<feature type="transmembrane region" description="Helical" evidence="10">
    <location>
        <begin position="409"/>
        <end position="430"/>
    </location>
</feature>
<dbReference type="Pfam" id="PF03595">
    <property type="entry name" value="SLAC1"/>
    <property type="match status" value="1"/>
</dbReference>
<evidence type="ECO:0000256" key="4">
    <source>
        <dbReference type="ARBA" id="ARBA00022448"/>
    </source>
</evidence>
<sequence>MEDCKRHHSAKEDSPEVLPSLTKVITVHEVAGFDADVHVNFFRGFRFSLAWWAYTFTMTGAAVANIRYSVVVNNVVTKSLTVILCAVATLTVSSVLVTTIIHAFVLGDLFPNDIPVAISDTRPKTSRKWFHKRNASSDNRNGEKFLKCSNCDGKDIEASVLKDVQNNHPGKIRDMLILPVVQDVFHGPVLSEAIASGKFPNDSDLPPKNPRINVHKDKRFDSFKTWSRKLEGQITNLCGKRRETELDLEPQRPTEIEILLANRYFDALEGPKLDILRPSHNVESPGNFFFYKVSPRNPRHKSGPVVCISRSHAAPISLVHSYGPVFCLELKIYGQWMSGGKRRLSKVANPSNHLPIVGNFVGALLGAAMELKEGPIFFFAVGLAHYTLISLFLYFSLDVRINFFRGFRFSLAWWAYTFPVTGAAVANIRYSVVVNNVVTKSLTVILCAVATLTVSSVLVTTIIHAFVLGDLFPNDIPVAISETRPKTSRKWFHKRNASSDNRNGEKFLKCSNCDCKDIEASVLKDVQNNHPGKIRDMLILPVVQVQ</sequence>
<dbReference type="InterPro" id="IPR004695">
    <property type="entry name" value="SLAC1/Mae1/Ssu1/TehA"/>
</dbReference>